<comment type="caution">
    <text evidence="2">The sequence shown here is derived from an EMBL/GenBank/DDBJ whole genome shotgun (WGS) entry which is preliminary data.</text>
</comment>
<dbReference type="PANTHER" id="PTHR34980">
    <property type="entry name" value="INNER MEMBRANE PROTEIN-RELATED-RELATED"/>
    <property type="match status" value="1"/>
</dbReference>
<feature type="transmembrane region" description="Helical" evidence="1">
    <location>
        <begin position="53"/>
        <end position="71"/>
    </location>
</feature>
<keyword evidence="1" id="KW-0812">Transmembrane</keyword>
<dbReference type="RefSeq" id="WP_065238629.1">
    <property type="nucleotide sequence ID" value="NZ_JTJM01000006.1"/>
</dbReference>
<proteinExistence type="predicted"/>
<dbReference type="EMBL" id="JTJM01000006">
    <property type="protein sequence ID" value="OBW93777.1"/>
    <property type="molecule type" value="Genomic_DNA"/>
</dbReference>
<reference evidence="2 3" key="1">
    <citation type="submission" date="2014-11" db="EMBL/GenBank/DDBJ databases">
        <title>Pan-genome of Gallibacterium spp.</title>
        <authorList>
            <person name="Kudirkiene E."/>
            <person name="Bojesen A.M."/>
        </authorList>
    </citation>
    <scope>NUCLEOTIDE SEQUENCE [LARGE SCALE GENOMIC DNA]</scope>
    <source>
        <strain evidence="2 3">F151</strain>
    </source>
</reference>
<evidence type="ECO:0000256" key="1">
    <source>
        <dbReference type="SAM" id="Phobius"/>
    </source>
</evidence>
<feature type="transmembrane region" description="Helical" evidence="1">
    <location>
        <begin position="83"/>
        <end position="104"/>
    </location>
</feature>
<dbReference type="Pfam" id="PF05656">
    <property type="entry name" value="DUF805"/>
    <property type="match status" value="1"/>
</dbReference>
<dbReference type="AlphaFoldDB" id="A0A1A7NU99"/>
<protein>
    <submittedName>
        <fullName evidence="2">Membrane protein</fullName>
    </submittedName>
</protein>
<dbReference type="OrthoDB" id="9812349at2"/>
<name>A0A1A7NU99_9PAST</name>
<feature type="transmembrane region" description="Helical" evidence="1">
    <location>
        <begin position="23"/>
        <end position="47"/>
    </location>
</feature>
<keyword evidence="1" id="KW-0472">Membrane</keyword>
<dbReference type="PANTHER" id="PTHR34980:SF2">
    <property type="entry name" value="INNER MEMBRANE PROTEIN YHAH-RELATED"/>
    <property type="match status" value="1"/>
</dbReference>
<evidence type="ECO:0000313" key="3">
    <source>
        <dbReference type="Proteomes" id="UP000243558"/>
    </source>
</evidence>
<dbReference type="GO" id="GO:0005886">
    <property type="term" value="C:plasma membrane"/>
    <property type="evidence" value="ECO:0007669"/>
    <property type="project" value="TreeGrafter"/>
</dbReference>
<dbReference type="Proteomes" id="UP000243558">
    <property type="component" value="Unassembled WGS sequence"/>
</dbReference>
<dbReference type="PATRIC" id="fig|505345.7.peg.249"/>
<accession>A0A1A7NU99</accession>
<keyword evidence="3" id="KW-1185">Reference proteome</keyword>
<gene>
    <name evidence="2" type="ORF">QV01_01240</name>
</gene>
<dbReference type="InterPro" id="IPR008523">
    <property type="entry name" value="DUF805"/>
</dbReference>
<organism evidence="2 3">
    <name type="scientific">Gallibacterium genomosp. 3</name>
    <dbReference type="NCBI Taxonomy" id="505345"/>
    <lineage>
        <taxon>Bacteria</taxon>
        <taxon>Pseudomonadati</taxon>
        <taxon>Pseudomonadota</taxon>
        <taxon>Gammaproteobacteria</taxon>
        <taxon>Pasteurellales</taxon>
        <taxon>Pasteurellaceae</taxon>
        <taxon>Gallibacterium</taxon>
    </lineage>
</organism>
<evidence type="ECO:0000313" key="2">
    <source>
        <dbReference type="EMBL" id="OBW93777.1"/>
    </source>
</evidence>
<sequence length="134" mass="15672">MNWYLLTIKKYAVFQGRARRKEFWMFVLFNILFSFILGVVDALIGTYNWQSDTGLLSSIYSLFVILPNLAVTTRRLHDINRSGWWQLLYFIPIIGWLVLLYFFVSKGNIGANRFGEDPKQNNLNTPDQTTKLVV</sequence>
<keyword evidence="1" id="KW-1133">Transmembrane helix</keyword>